<comment type="caution">
    <text evidence="2">The sequence shown here is derived from an EMBL/GenBank/DDBJ whole genome shotgun (WGS) entry which is preliminary data.</text>
</comment>
<dbReference type="OrthoDB" id="2429999at2759"/>
<protein>
    <submittedName>
        <fullName evidence="2">Uncharacterized protein</fullName>
    </submittedName>
</protein>
<dbReference type="AlphaFoldDB" id="A0A9P6IMD7"/>
<name>A0A9P6IMD7_9FUNG</name>
<proteinExistence type="predicted"/>
<dbReference type="Proteomes" id="UP000749646">
    <property type="component" value="Unassembled WGS sequence"/>
</dbReference>
<feature type="compositionally biased region" description="Polar residues" evidence="1">
    <location>
        <begin position="12"/>
        <end position="33"/>
    </location>
</feature>
<evidence type="ECO:0000313" key="3">
    <source>
        <dbReference type="Proteomes" id="UP000749646"/>
    </source>
</evidence>
<reference evidence="2" key="1">
    <citation type="journal article" date="2020" name="Fungal Divers.">
        <title>Resolving the Mortierellaceae phylogeny through synthesis of multi-gene phylogenetics and phylogenomics.</title>
        <authorList>
            <person name="Vandepol N."/>
            <person name="Liber J."/>
            <person name="Desiro A."/>
            <person name="Na H."/>
            <person name="Kennedy M."/>
            <person name="Barry K."/>
            <person name="Grigoriev I.V."/>
            <person name="Miller A.N."/>
            <person name="O'Donnell K."/>
            <person name="Stajich J.E."/>
            <person name="Bonito G."/>
        </authorList>
    </citation>
    <scope>NUCLEOTIDE SEQUENCE</scope>
    <source>
        <strain evidence="2">MES-2147</strain>
    </source>
</reference>
<feature type="compositionally biased region" description="Acidic residues" evidence="1">
    <location>
        <begin position="44"/>
        <end position="58"/>
    </location>
</feature>
<organism evidence="2 3">
    <name type="scientific">Modicella reniformis</name>
    <dbReference type="NCBI Taxonomy" id="1440133"/>
    <lineage>
        <taxon>Eukaryota</taxon>
        <taxon>Fungi</taxon>
        <taxon>Fungi incertae sedis</taxon>
        <taxon>Mucoromycota</taxon>
        <taxon>Mortierellomycotina</taxon>
        <taxon>Mortierellomycetes</taxon>
        <taxon>Mortierellales</taxon>
        <taxon>Mortierellaceae</taxon>
        <taxon>Modicella</taxon>
    </lineage>
</organism>
<evidence type="ECO:0000256" key="1">
    <source>
        <dbReference type="SAM" id="MobiDB-lite"/>
    </source>
</evidence>
<accession>A0A9P6IMD7</accession>
<gene>
    <name evidence="2" type="ORF">BGZ65_011618</name>
</gene>
<dbReference type="EMBL" id="JAAAHW010009559">
    <property type="protein sequence ID" value="KAF9939082.1"/>
    <property type="molecule type" value="Genomic_DNA"/>
</dbReference>
<feature type="compositionally biased region" description="Basic and acidic residues" evidence="1">
    <location>
        <begin position="77"/>
        <end position="87"/>
    </location>
</feature>
<sequence length="247" mass="27878">MARPVLLDKAANDSSTTKLAESEMMQQGQQRKPASSRPKFFVTDSEEEDESNDDDNEDDRVNVDESAAFAVDWDPWASRKVEEHGGDCEEMPGYGSAKNELENEEDDFGRMPDLLLFENQPRFSMPIMTNASPEAAMAATTTTRRPQGMQRRHSLLSDLLMAEKRQHQRQSDLESSPTNSDGTLTIADMTTATPQLYPVVSQKHMQCDRRETFRASYDSKCKKLSPLVRTKRVYRDLAELAKDSSAT</sequence>
<keyword evidence="3" id="KW-1185">Reference proteome</keyword>
<evidence type="ECO:0000313" key="2">
    <source>
        <dbReference type="EMBL" id="KAF9939082.1"/>
    </source>
</evidence>
<feature type="non-terminal residue" evidence="2">
    <location>
        <position position="247"/>
    </location>
</feature>
<feature type="region of interest" description="Disordered" evidence="1">
    <location>
        <begin position="1"/>
        <end position="101"/>
    </location>
</feature>